<gene>
    <name evidence="2" type="ORF">PVAG01_01533</name>
</gene>
<accession>A0ABR4PXC7</accession>
<evidence type="ECO:0000313" key="3">
    <source>
        <dbReference type="Proteomes" id="UP001629113"/>
    </source>
</evidence>
<keyword evidence="1" id="KW-0732">Signal</keyword>
<keyword evidence="3" id="KW-1185">Reference proteome</keyword>
<evidence type="ECO:0000256" key="1">
    <source>
        <dbReference type="SAM" id="SignalP"/>
    </source>
</evidence>
<evidence type="ECO:0000313" key="2">
    <source>
        <dbReference type="EMBL" id="KAL3428024.1"/>
    </source>
</evidence>
<sequence>MSSPGSIVILFTLLGRLSALSCTGYVVPIPGSELVWKYCRTVLALQIEGVESDKC</sequence>
<feature type="chain" id="PRO_5045045913" evidence="1">
    <location>
        <begin position="20"/>
        <end position="55"/>
    </location>
</feature>
<protein>
    <submittedName>
        <fullName evidence="2">Uncharacterized protein</fullName>
    </submittedName>
</protein>
<reference evidence="2 3" key="1">
    <citation type="submission" date="2024-06" db="EMBL/GenBank/DDBJ databases">
        <title>Complete genome of Phlyctema vagabunda strain 19-DSS-EL-015.</title>
        <authorList>
            <person name="Fiorenzani C."/>
        </authorList>
    </citation>
    <scope>NUCLEOTIDE SEQUENCE [LARGE SCALE GENOMIC DNA]</scope>
    <source>
        <strain evidence="2 3">19-DSS-EL-015</strain>
    </source>
</reference>
<organism evidence="2 3">
    <name type="scientific">Phlyctema vagabunda</name>
    <dbReference type="NCBI Taxonomy" id="108571"/>
    <lineage>
        <taxon>Eukaryota</taxon>
        <taxon>Fungi</taxon>
        <taxon>Dikarya</taxon>
        <taxon>Ascomycota</taxon>
        <taxon>Pezizomycotina</taxon>
        <taxon>Leotiomycetes</taxon>
        <taxon>Helotiales</taxon>
        <taxon>Dermateaceae</taxon>
        <taxon>Phlyctema</taxon>
    </lineage>
</organism>
<dbReference type="Proteomes" id="UP001629113">
    <property type="component" value="Unassembled WGS sequence"/>
</dbReference>
<feature type="signal peptide" evidence="1">
    <location>
        <begin position="1"/>
        <end position="19"/>
    </location>
</feature>
<dbReference type="EMBL" id="JBFCZG010000001">
    <property type="protein sequence ID" value="KAL3428024.1"/>
    <property type="molecule type" value="Genomic_DNA"/>
</dbReference>
<comment type="caution">
    <text evidence="2">The sequence shown here is derived from an EMBL/GenBank/DDBJ whole genome shotgun (WGS) entry which is preliminary data.</text>
</comment>
<proteinExistence type="predicted"/>
<name>A0ABR4PXC7_9HELO</name>